<keyword evidence="2" id="KW-1185">Reference proteome</keyword>
<evidence type="ECO:0000313" key="2">
    <source>
        <dbReference type="Proteomes" id="UP000000254"/>
    </source>
</evidence>
<dbReference type="eggNOG" id="arCOG04144">
    <property type="taxonomic scope" value="Archaea"/>
</dbReference>
<dbReference type="Pfam" id="PF09171">
    <property type="entry name" value="AGOG"/>
    <property type="match status" value="1"/>
</dbReference>
<name>A3DMH4_STAMF</name>
<dbReference type="Gene3D" id="1.10.340.30">
    <property type="entry name" value="Hypothetical protein, domain 2"/>
    <property type="match status" value="1"/>
</dbReference>
<dbReference type="GO" id="GO:0006281">
    <property type="term" value="P:DNA repair"/>
    <property type="evidence" value="ECO:0007669"/>
    <property type="project" value="InterPro"/>
</dbReference>
<organism evidence="1 2">
    <name type="scientific">Staphylothermus marinus (strain ATCC 43588 / DSM 3639 / JCM 9404 / F1)</name>
    <dbReference type="NCBI Taxonomy" id="399550"/>
    <lineage>
        <taxon>Archaea</taxon>
        <taxon>Thermoproteota</taxon>
        <taxon>Thermoprotei</taxon>
        <taxon>Desulfurococcales</taxon>
        <taxon>Desulfurococcaceae</taxon>
        <taxon>Staphylothermus</taxon>
    </lineage>
</organism>
<accession>A3DMH4</accession>
<dbReference type="EMBL" id="CP000575">
    <property type="protein sequence ID" value="ABN69834.1"/>
    <property type="molecule type" value="Genomic_DNA"/>
</dbReference>
<dbReference type="GO" id="GO:0003906">
    <property type="term" value="F:DNA-(apurinic or apyrimidinic site) endonuclease activity"/>
    <property type="evidence" value="ECO:0007669"/>
    <property type="project" value="InterPro"/>
</dbReference>
<dbReference type="InterPro" id="IPR011257">
    <property type="entry name" value="DNA_glycosylase"/>
</dbReference>
<dbReference type="Proteomes" id="UP000000254">
    <property type="component" value="Chromosome"/>
</dbReference>
<dbReference type="InterPro" id="IPR015254">
    <property type="entry name" value="AGOG-like"/>
</dbReference>
<sequence>MLHNIQRVKNMYKVDVKRAEFIGSLISKIRDFIDLLEKNDPQYHAVSELVRHYGKELTSIIVVANALISYQLSSRGEEYWSALSKWFIDRREKIKDINNIIENHIMFLKITNYNRMGLKHKIKRLQVFYNSSLAKNLVNSPLKFCNQLDKLVYMISKILKTDPTAKTVVFAGKMYYYFCLTCKAEISGEIPIPVDRRNSFLAITSCIVGCKNNTSTCVKELMTPKNREIVIEAWKIVSEKANIPLYKLDSFTWLLTGMIRQLKEPIKIYRTICSKYNYCREELREILKELIHCRGKY</sequence>
<proteinExistence type="predicted"/>
<dbReference type="KEGG" id="smr:Smar_0731"/>
<dbReference type="GO" id="GO:0016799">
    <property type="term" value="F:hydrolase activity, hydrolyzing N-glycosyl compounds"/>
    <property type="evidence" value="ECO:0007669"/>
    <property type="project" value="InterPro"/>
</dbReference>
<evidence type="ECO:0008006" key="3">
    <source>
        <dbReference type="Google" id="ProtNLM"/>
    </source>
</evidence>
<dbReference type="HOGENOM" id="CLU_085935_0_0_2"/>
<dbReference type="SUPFAM" id="SSF48150">
    <property type="entry name" value="DNA-glycosylase"/>
    <property type="match status" value="1"/>
</dbReference>
<reference evidence="1 2" key="2">
    <citation type="journal article" date="2009" name="Stand. Genomic Sci.">
        <title>Complete genome sequence of Staphylothermus marinus Stetter and Fiala 1986 type strain F1.</title>
        <authorList>
            <person name="Anderson I.J."/>
            <person name="Sun H."/>
            <person name="Lapidus A."/>
            <person name="Copeland A."/>
            <person name="Glavina Del Rio T."/>
            <person name="Tice H."/>
            <person name="Dalin E."/>
            <person name="Lucas S."/>
            <person name="Barry K."/>
            <person name="Land M."/>
            <person name="Richardson P."/>
            <person name="Huber H."/>
            <person name="Kyrpides N.C."/>
        </authorList>
    </citation>
    <scope>NUCLEOTIDE SEQUENCE [LARGE SCALE GENOMIC DNA]</scope>
    <source>
        <strain evidence="2">ATCC 43588 / DSM 3639 / JCM 9404 / F1</strain>
    </source>
</reference>
<reference evidence="2" key="1">
    <citation type="journal article" date="2009" name="BMC Genomics">
        <title>The complete genome sequence of Staphylothermus marinus reveals differences in sulfur metabolism among heterotrophic Crenarchaeota.</title>
        <authorList>
            <person name="Anderson I.J."/>
            <person name="Dharmarajan L."/>
            <person name="Rodriguez J."/>
            <person name="Hooper S."/>
            <person name="Porat I."/>
            <person name="Ulrich L.E."/>
            <person name="Elkins J.G."/>
            <person name="Mavromatis K."/>
            <person name="Sun H."/>
            <person name="Land M."/>
            <person name="Lapidus A."/>
            <person name="Lucas S."/>
            <person name="Barry K."/>
            <person name="Huber H."/>
            <person name="Zhulin I.B."/>
            <person name="Whitman W.B."/>
            <person name="Mukhopadhyay B."/>
            <person name="Woese C."/>
            <person name="Bristow J."/>
            <person name="Kyrpides N."/>
        </authorList>
    </citation>
    <scope>NUCLEOTIDE SEQUENCE [LARGE SCALE GENOMIC DNA]</scope>
    <source>
        <strain evidence="2">ATCC 43588 / DSM 3639 / JCM 9404 / F1</strain>
    </source>
</reference>
<protein>
    <recommendedName>
        <fullName evidence="3">N-glycosylase/DNA lyase</fullName>
    </recommendedName>
</protein>
<dbReference type="AlphaFoldDB" id="A3DMH4"/>
<gene>
    <name evidence="1" type="ordered locus">Smar_0731</name>
</gene>
<dbReference type="STRING" id="399550.Smar_0731"/>
<evidence type="ECO:0000313" key="1">
    <source>
        <dbReference type="EMBL" id="ABN69834.1"/>
    </source>
</evidence>